<accession>A0ABT1WHT9</accession>
<evidence type="ECO:0000259" key="2">
    <source>
        <dbReference type="Pfam" id="PF13660"/>
    </source>
</evidence>
<dbReference type="PANTHER" id="PTHR12227">
    <property type="entry name" value="GLYCERATE KINASE"/>
    <property type="match status" value="1"/>
</dbReference>
<keyword evidence="4" id="KW-1185">Reference proteome</keyword>
<evidence type="ECO:0000313" key="4">
    <source>
        <dbReference type="Proteomes" id="UP001204142"/>
    </source>
</evidence>
<protein>
    <submittedName>
        <fullName evidence="3">Glycerate kinase</fullName>
    </submittedName>
</protein>
<dbReference type="GO" id="GO:0016301">
    <property type="term" value="F:kinase activity"/>
    <property type="evidence" value="ECO:0007669"/>
    <property type="project" value="UniProtKB-KW"/>
</dbReference>
<gene>
    <name evidence="3" type="ORF">NQT62_11635</name>
</gene>
<proteinExistence type="predicted"/>
<dbReference type="EMBL" id="JANIGO010000003">
    <property type="protein sequence ID" value="MCQ8897085.1"/>
    <property type="molecule type" value="Genomic_DNA"/>
</dbReference>
<comment type="caution">
    <text evidence="3">The sequence shown here is derived from an EMBL/GenBank/DDBJ whole genome shotgun (WGS) entry which is preliminary data.</text>
</comment>
<reference evidence="3 4" key="1">
    <citation type="submission" date="2022-07" db="EMBL/GenBank/DDBJ databases">
        <authorList>
            <person name="Xamxidin M."/>
            <person name="Wu M."/>
        </authorList>
    </citation>
    <scope>NUCLEOTIDE SEQUENCE [LARGE SCALE GENOMIC DNA]</scope>
    <source>
        <strain evidence="3 4">NBRC 111650</strain>
    </source>
</reference>
<sequence>MSAATGFFESVLRESFNVAVASAQPSHELPGLWAEKIQPWLDSMAPERQRVWVIGAGKAAASMVQAVEACAGQHEHLTGMVITRRGHGGTTQHVEVLEAAHPVPDEEGQRASRRLLQLLRTIEATDPVIALVSGGGSSLLSVPVKDIPFVDLQQLNRALLTCGAPIDEMNTVRKHVTQTLGGQLAQACRAPVFQLMISDVPGDDPAVVASGPFCADDTTYQDALNVIRRWNVQAPHSVLRHLEKGCKGLVPETPKSSSLVFRKIRSHIMASNGKMLDAVEHYLRQQGYTVLSFGDTVEGESSHVAKVHAALVKQAMQGRGGWPAAPLAILSGGECAVTLSDTQMKQAKGGRNSEFLLSLVHELRAQPEVFPLAALAADTDGIDGVGGHAGALLLPGDLTRIQQLQLSARLHLEQHTSHDFFHTLGRLLVTGPTQTNVNDLRLILIGQP</sequence>
<dbReference type="InterPro" id="IPR037035">
    <property type="entry name" value="GK-like_C_sf"/>
</dbReference>
<organism evidence="3 4">
    <name type="scientific">Limnobacter humi</name>
    <dbReference type="NCBI Taxonomy" id="1778671"/>
    <lineage>
        <taxon>Bacteria</taxon>
        <taxon>Pseudomonadati</taxon>
        <taxon>Pseudomonadota</taxon>
        <taxon>Betaproteobacteria</taxon>
        <taxon>Burkholderiales</taxon>
        <taxon>Burkholderiaceae</taxon>
        <taxon>Limnobacter</taxon>
    </lineage>
</organism>
<feature type="domain" description="MOFRL" evidence="1">
    <location>
        <begin position="328"/>
        <end position="439"/>
    </location>
</feature>
<feature type="domain" description="MOFRL-associated" evidence="2">
    <location>
        <begin position="12"/>
        <end position="243"/>
    </location>
</feature>
<evidence type="ECO:0000259" key="1">
    <source>
        <dbReference type="Pfam" id="PF05161"/>
    </source>
</evidence>
<dbReference type="Gene3D" id="3.40.50.10180">
    <property type="entry name" value="Glycerate kinase, MOFRL-like N-terminal domain"/>
    <property type="match status" value="1"/>
</dbReference>
<dbReference type="Pfam" id="PF05161">
    <property type="entry name" value="MOFRL"/>
    <property type="match status" value="1"/>
</dbReference>
<dbReference type="Proteomes" id="UP001204142">
    <property type="component" value="Unassembled WGS sequence"/>
</dbReference>
<dbReference type="InterPro" id="IPR039760">
    <property type="entry name" value="MOFRL_protein"/>
</dbReference>
<dbReference type="PANTHER" id="PTHR12227:SF0">
    <property type="entry name" value="GLYCERATE KINASE"/>
    <property type="match status" value="1"/>
</dbReference>
<dbReference type="RefSeq" id="WP_256764870.1">
    <property type="nucleotide sequence ID" value="NZ_JANIGO010000003.1"/>
</dbReference>
<dbReference type="InterPro" id="IPR025286">
    <property type="entry name" value="MOFRL_assoc_dom"/>
</dbReference>
<dbReference type="Pfam" id="PF13660">
    <property type="entry name" value="DUF4147"/>
    <property type="match status" value="1"/>
</dbReference>
<keyword evidence="3" id="KW-0808">Transferase</keyword>
<name>A0ABT1WHT9_9BURK</name>
<keyword evidence="3" id="KW-0418">Kinase</keyword>
<dbReference type="InterPro" id="IPR007835">
    <property type="entry name" value="MOFRL"/>
</dbReference>
<dbReference type="SUPFAM" id="SSF82544">
    <property type="entry name" value="GckA/TtuD-like"/>
    <property type="match status" value="1"/>
</dbReference>
<dbReference type="InterPro" id="IPR038614">
    <property type="entry name" value="GK_N_sf"/>
</dbReference>
<evidence type="ECO:0000313" key="3">
    <source>
        <dbReference type="EMBL" id="MCQ8897085.1"/>
    </source>
</evidence>
<dbReference type="Gene3D" id="3.40.1480.10">
    <property type="entry name" value="MOFRL domain"/>
    <property type="match status" value="1"/>
</dbReference>